<dbReference type="InterPro" id="IPR018540">
    <property type="entry name" value="Spo0E-like"/>
</dbReference>
<sequence>MNNCPIMKNIELIRNQLNFLISNETSLTKDQIVEVSQKLDELINQYYNIKN</sequence>
<dbReference type="InterPro" id="IPR036638">
    <property type="entry name" value="HLH_DNA-bd_sf"/>
</dbReference>
<dbReference type="GO" id="GO:0046983">
    <property type="term" value="F:protein dimerization activity"/>
    <property type="evidence" value="ECO:0007669"/>
    <property type="project" value="InterPro"/>
</dbReference>
<dbReference type="AlphaFoldDB" id="A0A1T4NXH6"/>
<protein>
    <submittedName>
        <fullName evidence="1">Spo0E like sporulation regulatory protein</fullName>
    </submittedName>
</protein>
<dbReference type="EMBL" id="FUWV01000013">
    <property type="protein sequence ID" value="SJZ83707.1"/>
    <property type="molecule type" value="Genomic_DNA"/>
</dbReference>
<dbReference type="SUPFAM" id="SSF140500">
    <property type="entry name" value="BAS1536-like"/>
    <property type="match status" value="1"/>
</dbReference>
<evidence type="ECO:0000313" key="2">
    <source>
        <dbReference type="Proteomes" id="UP000196365"/>
    </source>
</evidence>
<dbReference type="Gene3D" id="4.10.280.10">
    <property type="entry name" value="Helix-loop-helix DNA-binding domain"/>
    <property type="match status" value="1"/>
</dbReference>
<gene>
    <name evidence="1" type="ORF">SAMN02745973_01837</name>
</gene>
<dbReference type="InterPro" id="IPR037208">
    <property type="entry name" value="Spo0E-like_sf"/>
</dbReference>
<evidence type="ECO:0000313" key="1">
    <source>
        <dbReference type="EMBL" id="SJZ83707.1"/>
    </source>
</evidence>
<dbReference type="Pfam" id="PF09388">
    <property type="entry name" value="SpoOE-like"/>
    <property type="match status" value="1"/>
</dbReference>
<proteinExistence type="predicted"/>
<name>A0A1T4NXH6_9FIRM</name>
<dbReference type="GO" id="GO:0043937">
    <property type="term" value="P:regulation of sporulation"/>
    <property type="evidence" value="ECO:0007669"/>
    <property type="project" value="InterPro"/>
</dbReference>
<dbReference type="OrthoDB" id="9759607at2"/>
<organism evidence="1 2">
    <name type="scientific">Garciella nitratireducens DSM 15102</name>
    <dbReference type="NCBI Taxonomy" id="1121911"/>
    <lineage>
        <taxon>Bacteria</taxon>
        <taxon>Bacillati</taxon>
        <taxon>Bacillota</taxon>
        <taxon>Clostridia</taxon>
        <taxon>Eubacteriales</taxon>
        <taxon>Eubacteriaceae</taxon>
        <taxon>Garciella</taxon>
    </lineage>
</organism>
<accession>A0A1T4NXH6</accession>
<dbReference type="Proteomes" id="UP000196365">
    <property type="component" value="Unassembled WGS sequence"/>
</dbReference>
<keyword evidence="2" id="KW-1185">Reference proteome</keyword>
<dbReference type="RefSeq" id="WP_087679210.1">
    <property type="nucleotide sequence ID" value="NZ_FUWV01000013.1"/>
</dbReference>
<reference evidence="1 2" key="1">
    <citation type="submission" date="2017-02" db="EMBL/GenBank/DDBJ databases">
        <authorList>
            <person name="Peterson S.W."/>
        </authorList>
    </citation>
    <scope>NUCLEOTIDE SEQUENCE [LARGE SCALE GENOMIC DNA]</scope>
    <source>
        <strain evidence="1 2">DSM 15102</strain>
    </source>
</reference>